<evidence type="ECO:0000313" key="4">
    <source>
        <dbReference type="Proteomes" id="UP000198870"/>
    </source>
</evidence>
<dbReference type="Proteomes" id="UP000198870">
    <property type="component" value="Unassembled WGS sequence"/>
</dbReference>
<protein>
    <submittedName>
        <fullName evidence="3">Outer membrane protein beta-barrel domain-containing protein</fullName>
    </submittedName>
</protein>
<dbReference type="SUPFAM" id="SSF56925">
    <property type="entry name" value="OMPA-like"/>
    <property type="match status" value="1"/>
</dbReference>
<evidence type="ECO:0000313" key="3">
    <source>
        <dbReference type="EMBL" id="SCX76238.1"/>
    </source>
</evidence>
<sequence length="200" mass="21109">MSRTAALVLRAPVKTNLLRIRLMKRITLLSAAILVMLGSVALAENGPSFRISAGPTMLFDPSTQESGIGGHVTLGYQVAPAWEIELYGASSDHFDMKNDLTSGDASISLVTLGGRYLSSFSGKTRGFIAFGAGVMEIEAEDSPAGDDDTRSGGIGRFGVGIDHAFIPNLGVTMGAGFNRGFGDTDEVVLYDLTFSIFCAF</sequence>
<feature type="domain" description="Outer membrane protein beta-barrel" evidence="2">
    <location>
        <begin position="32"/>
        <end position="176"/>
    </location>
</feature>
<organism evidence="3 4">
    <name type="scientific">Desulfoluna spongiiphila</name>
    <dbReference type="NCBI Taxonomy" id="419481"/>
    <lineage>
        <taxon>Bacteria</taxon>
        <taxon>Pseudomonadati</taxon>
        <taxon>Thermodesulfobacteriota</taxon>
        <taxon>Desulfobacteria</taxon>
        <taxon>Desulfobacterales</taxon>
        <taxon>Desulfolunaceae</taxon>
        <taxon>Desulfoluna</taxon>
    </lineage>
</organism>
<dbReference type="Gene3D" id="2.40.160.20">
    <property type="match status" value="1"/>
</dbReference>
<dbReference type="InterPro" id="IPR027385">
    <property type="entry name" value="Beta-barrel_OMP"/>
</dbReference>
<dbReference type="EMBL" id="FMUX01000001">
    <property type="protein sequence ID" value="SCX76238.1"/>
    <property type="molecule type" value="Genomic_DNA"/>
</dbReference>
<dbReference type="Pfam" id="PF13505">
    <property type="entry name" value="OMP_b-brl"/>
    <property type="match status" value="1"/>
</dbReference>
<accession>A0A1G5AED5</accession>
<dbReference type="InterPro" id="IPR011250">
    <property type="entry name" value="OMP/PagP_B-barrel"/>
</dbReference>
<gene>
    <name evidence="3" type="ORF">SAMN05216233_101102</name>
</gene>
<keyword evidence="4" id="KW-1185">Reference proteome</keyword>
<proteinExistence type="predicted"/>
<dbReference type="AlphaFoldDB" id="A0A1G5AED5"/>
<evidence type="ECO:0000256" key="1">
    <source>
        <dbReference type="ARBA" id="ARBA00022729"/>
    </source>
</evidence>
<reference evidence="3 4" key="1">
    <citation type="submission" date="2016-10" db="EMBL/GenBank/DDBJ databases">
        <authorList>
            <person name="de Groot N.N."/>
        </authorList>
    </citation>
    <scope>NUCLEOTIDE SEQUENCE [LARGE SCALE GENOMIC DNA]</scope>
    <source>
        <strain evidence="3 4">AA1</strain>
    </source>
</reference>
<name>A0A1G5AED5_9BACT</name>
<keyword evidence="1" id="KW-0732">Signal</keyword>
<evidence type="ECO:0000259" key="2">
    <source>
        <dbReference type="Pfam" id="PF13505"/>
    </source>
</evidence>